<feature type="transmembrane region" description="Helical" evidence="1">
    <location>
        <begin position="172"/>
        <end position="195"/>
    </location>
</feature>
<evidence type="ECO:0000256" key="1">
    <source>
        <dbReference type="SAM" id="Phobius"/>
    </source>
</evidence>
<accession>A0A918KIG4</accession>
<comment type="caution">
    <text evidence="3">The sequence shown here is derived from an EMBL/GenBank/DDBJ whole genome shotgun (WGS) entry which is preliminary data.</text>
</comment>
<protein>
    <submittedName>
        <fullName evidence="3">Cytochrome c assembly protein</fullName>
    </submittedName>
</protein>
<feature type="transmembrane region" description="Helical" evidence="1">
    <location>
        <begin position="239"/>
        <end position="260"/>
    </location>
</feature>
<proteinExistence type="predicted"/>
<dbReference type="InterPro" id="IPR052372">
    <property type="entry name" value="YpjD/HemX"/>
</dbReference>
<dbReference type="EMBL" id="BMXR01000009">
    <property type="protein sequence ID" value="GGX64686.1"/>
    <property type="molecule type" value="Genomic_DNA"/>
</dbReference>
<dbReference type="GO" id="GO:0020037">
    <property type="term" value="F:heme binding"/>
    <property type="evidence" value="ECO:0007669"/>
    <property type="project" value="InterPro"/>
</dbReference>
<keyword evidence="4" id="KW-1185">Reference proteome</keyword>
<dbReference type="GO" id="GO:0005886">
    <property type="term" value="C:plasma membrane"/>
    <property type="evidence" value="ECO:0007669"/>
    <property type="project" value="TreeGrafter"/>
</dbReference>
<evidence type="ECO:0000313" key="3">
    <source>
        <dbReference type="EMBL" id="GGX64686.1"/>
    </source>
</evidence>
<gene>
    <name evidence="3" type="ORF">GCM10007392_35640</name>
</gene>
<reference evidence="3" key="2">
    <citation type="submission" date="2020-09" db="EMBL/GenBank/DDBJ databases">
        <authorList>
            <person name="Sun Q."/>
            <person name="Kim S."/>
        </authorList>
    </citation>
    <scope>NUCLEOTIDE SEQUENCE</scope>
    <source>
        <strain evidence="3">KCTC 22169</strain>
    </source>
</reference>
<dbReference type="RefSeq" id="WP_189611183.1">
    <property type="nucleotide sequence ID" value="NZ_BMXR01000009.1"/>
</dbReference>
<dbReference type="PANTHER" id="PTHR38034:SF1">
    <property type="entry name" value="INNER MEMBRANE PROTEIN YPJD"/>
    <property type="match status" value="1"/>
</dbReference>
<evidence type="ECO:0000313" key="4">
    <source>
        <dbReference type="Proteomes" id="UP000626148"/>
    </source>
</evidence>
<dbReference type="PANTHER" id="PTHR38034">
    <property type="entry name" value="INNER MEMBRANE PROTEIN YPJD"/>
    <property type="match status" value="1"/>
</dbReference>
<name>A0A918KIG4_9GAMM</name>
<feature type="transmembrane region" description="Helical" evidence="1">
    <location>
        <begin position="207"/>
        <end position="227"/>
    </location>
</feature>
<feature type="transmembrane region" description="Helical" evidence="1">
    <location>
        <begin position="6"/>
        <end position="24"/>
    </location>
</feature>
<dbReference type="Pfam" id="PF01578">
    <property type="entry name" value="Cytochrom_C_asm"/>
    <property type="match status" value="1"/>
</dbReference>
<keyword evidence="1" id="KW-1133">Transmembrane helix</keyword>
<dbReference type="Proteomes" id="UP000626148">
    <property type="component" value="Unassembled WGS sequence"/>
</dbReference>
<dbReference type="InterPro" id="IPR002541">
    <property type="entry name" value="Cyt_c_assembly"/>
</dbReference>
<feature type="transmembrane region" description="Helical" evidence="1">
    <location>
        <begin position="85"/>
        <end position="107"/>
    </location>
</feature>
<feature type="domain" description="Cytochrome c assembly protein" evidence="2">
    <location>
        <begin position="40"/>
        <end position="258"/>
    </location>
</feature>
<dbReference type="GO" id="GO:0017004">
    <property type="term" value="P:cytochrome complex assembly"/>
    <property type="evidence" value="ECO:0007669"/>
    <property type="project" value="InterPro"/>
</dbReference>
<keyword evidence="1" id="KW-0812">Transmembrane</keyword>
<sequence length="264" mass="29346">MLIWIAILGYFVSGVVALHGLYRVQIPDRRALFWPATIGALAHLSTLASEVIVSGALQIGFLNAASVITFFVVSVLLISGRSKPLHSLFAFVFPAAAAIMVVAVLAPEDYVPRLYQPGLVLHVFLSMLAYSVITIATVLAILLDIQNRQLHRHHLDSRLNRFLPPLQTMERLLFEWLMIGFVLLTAAMVSGGLFVENLFAQHLVHKTVLTIIAWFFFATLLFGHFYLGWRGSMASRLTIIGFVCLMLAFFGSKFVLEYILGIPS</sequence>
<organism evidence="3 4">
    <name type="scientific">Saccharospirillum salsuginis</name>
    <dbReference type="NCBI Taxonomy" id="418750"/>
    <lineage>
        <taxon>Bacteria</taxon>
        <taxon>Pseudomonadati</taxon>
        <taxon>Pseudomonadota</taxon>
        <taxon>Gammaproteobacteria</taxon>
        <taxon>Oceanospirillales</taxon>
        <taxon>Saccharospirillaceae</taxon>
        <taxon>Saccharospirillum</taxon>
    </lineage>
</organism>
<feature type="transmembrane region" description="Helical" evidence="1">
    <location>
        <begin position="59"/>
        <end position="78"/>
    </location>
</feature>
<feature type="transmembrane region" description="Helical" evidence="1">
    <location>
        <begin position="31"/>
        <end position="53"/>
    </location>
</feature>
<feature type="transmembrane region" description="Helical" evidence="1">
    <location>
        <begin position="119"/>
        <end position="143"/>
    </location>
</feature>
<reference evidence="3" key="1">
    <citation type="journal article" date="2014" name="Int. J. Syst. Evol. Microbiol.">
        <title>Complete genome sequence of Corynebacterium casei LMG S-19264T (=DSM 44701T), isolated from a smear-ripened cheese.</title>
        <authorList>
            <consortium name="US DOE Joint Genome Institute (JGI-PGF)"/>
            <person name="Walter F."/>
            <person name="Albersmeier A."/>
            <person name="Kalinowski J."/>
            <person name="Ruckert C."/>
        </authorList>
    </citation>
    <scope>NUCLEOTIDE SEQUENCE</scope>
    <source>
        <strain evidence="3">KCTC 22169</strain>
    </source>
</reference>
<evidence type="ECO:0000259" key="2">
    <source>
        <dbReference type="Pfam" id="PF01578"/>
    </source>
</evidence>
<dbReference type="AlphaFoldDB" id="A0A918KIG4"/>
<keyword evidence="1" id="KW-0472">Membrane</keyword>